<dbReference type="SUPFAM" id="SSF56672">
    <property type="entry name" value="DNA/RNA polymerases"/>
    <property type="match status" value="1"/>
</dbReference>
<evidence type="ECO:0000256" key="1">
    <source>
        <dbReference type="SAM" id="MobiDB-lite"/>
    </source>
</evidence>
<feature type="compositionally biased region" description="Basic residues" evidence="1">
    <location>
        <begin position="50"/>
        <end position="66"/>
    </location>
</feature>
<organism evidence="2">
    <name type="scientific">Tanacetum cinerariifolium</name>
    <name type="common">Dalmatian daisy</name>
    <name type="synonym">Chrysanthemum cinerariifolium</name>
    <dbReference type="NCBI Taxonomy" id="118510"/>
    <lineage>
        <taxon>Eukaryota</taxon>
        <taxon>Viridiplantae</taxon>
        <taxon>Streptophyta</taxon>
        <taxon>Embryophyta</taxon>
        <taxon>Tracheophyta</taxon>
        <taxon>Spermatophyta</taxon>
        <taxon>Magnoliopsida</taxon>
        <taxon>eudicotyledons</taxon>
        <taxon>Gunneridae</taxon>
        <taxon>Pentapetalae</taxon>
        <taxon>asterids</taxon>
        <taxon>campanulids</taxon>
        <taxon>Asterales</taxon>
        <taxon>Asteraceae</taxon>
        <taxon>Asteroideae</taxon>
        <taxon>Anthemideae</taxon>
        <taxon>Anthemidinae</taxon>
        <taxon>Tanacetum</taxon>
    </lineage>
</organism>
<evidence type="ECO:0000313" key="2">
    <source>
        <dbReference type="EMBL" id="GEU85192.1"/>
    </source>
</evidence>
<protein>
    <recommendedName>
        <fullName evidence="3">Reverse transcriptase domain-containing protein</fullName>
    </recommendedName>
</protein>
<dbReference type="InterPro" id="IPR043502">
    <property type="entry name" value="DNA/RNA_pol_sf"/>
</dbReference>
<proteinExistence type="predicted"/>
<accession>A0A6L2NJ83</accession>
<dbReference type="AlphaFoldDB" id="A0A6L2NJ83"/>
<feature type="region of interest" description="Disordered" evidence="1">
    <location>
        <begin position="44"/>
        <end position="77"/>
    </location>
</feature>
<reference evidence="2" key="1">
    <citation type="journal article" date="2019" name="Sci. Rep.">
        <title>Draft genome of Tanacetum cinerariifolium, the natural source of mosquito coil.</title>
        <authorList>
            <person name="Yamashiro T."/>
            <person name="Shiraishi A."/>
            <person name="Satake H."/>
            <person name="Nakayama K."/>
        </authorList>
    </citation>
    <scope>NUCLEOTIDE SEQUENCE</scope>
</reference>
<dbReference type="InterPro" id="IPR043128">
    <property type="entry name" value="Rev_trsase/Diguanyl_cyclase"/>
</dbReference>
<dbReference type="InterPro" id="IPR053134">
    <property type="entry name" value="RNA-dir_DNA_polymerase"/>
</dbReference>
<dbReference type="PANTHER" id="PTHR24559:SF444">
    <property type="entry name" value="REVERSE TRANSCRIPTASE DOMAIN-CONTAINING PROTEIN"/>
    <property type="match status" value="1"/>
</dbReference>
<evidence type="ECO:0008006" key="3">
    <source>
        <dbReference type="Google" id="ProtNLM"/>
    </source>
</evidence>
<dbReference type="PANTHER" id="PTHR24559">
    <property type="entry name" value="TRANSPOSON TY3-I GAG-POL POLYPROTEIN"/>
    <property type="match status" value="1"/>
</dbReference>
<dbReference type="Gene3D" id="3.10.10.10">
    <property type="entry name" value="HIV Type 1 Reverse Transcriptase, subunit A, domain 1"/>
    <property type="match status" value="1"/>
</dbReference>
<name>A0A6L2NJ83_TANCI</name>
<dbReference type="EMBL" id="BKCJ010009056">
    <property type="protein sequence ID" value="GEU85192.1"/>
    <property type="molecule type" value="Genomic_DNA"/>
</dbReference>
<gene>
    <name evidence="2" type="ORF">Tci_057170</name>
</gene>
<dbReference type="Gene3D" id="3.30.70.270">
    <property type="match status" value="2"/>
</dbReference>
<sequence length="396" mass="46087">MVMGRMWPEHTLLGTLRRGDMLGYFPSATSLDYSMRGSGHYRSDCSKLKNQNHRNKSRNKPNKASRRAYALGGGGGGANPDSNVVTNTFLLNNHYAHVSYAVELADGRITENNTLLRVFERIKCLLKDRPEIRLSPIRVHEDDIPSTAFRNRYDHYEFHVMPFGLTNAPTSKEDHIEHLKLILKLLKKEKLYAKFLMCEFWLSKVQFLNHVIDSEGIHVDPTKIESVKDKAPMMKLTQKSMKFEWREKEEASFQMLKHKLCSASILALPEGSENFVVYCDAYASRQLKIHEKNYMTHDLELGAVKTYNNDKNLSEIQLEHEKEDELVTVVVNVVHECRHWMESRGESFWEEGDDFRVDVLRFHTCLTDILGFLEKLEWWLEQDMVREDVIESQSMV</sequence>
<comment type="caution">
    <text evidence="2">The sequence shown here is derived from an EMBL/GenBank/DDBJ whole genome shotgun (WGS) entry which is preliminary data.</text>
</comment>